<evidence type="ECO:0000256" key="7">
    <source>
        <dbReference type="RuleBase" id="RU004474"/>
    </source>
</evidence>
<evidence type="ECO:0000313" key="11">
    <source>
        <dbReference type="Proteomes" id="UP000193920"/>
    </source>
</evidence>
<dbReference type="PRINTS" id="PR00070">
    <property type="entry name" value="DHFR"/>
</dbReference>
<dbReference type="UniPathway" id="UPA00077">
    <property type="reaction ID" value="UER00158"/>
</dbReference>
<feature type="domain" description="DHFR" evidence="9">
    <location>
        <begin position="5"/>
        <end position="238"/>
    </location>
</feature>
<keyword evidence="4" id="KW-0554">One-carbon metabolism</keyword>
<dbReference type="GO" id="GO:0046452">
    <property type="term" value="P:dihydrofolate metabolic process"/>
    <property type="evidence" value="ECO:0007669"/>
    <property type="project" value="TreeGrafter"/>
</dbReference>
<dbReference type="GO" id="GO:0046655">
    <property type="term" value="P:folic acid metabolic process"/>
    <property type="evidence" value="ECO:0007669"/>
    <property type="project" value="TreeGrafter"/>
</dbReference>
<reference evidence="10 11" key="1">
    <citation type="submission" date="2016-08" db="EMBL/GenBank/DDBJ databases">
        <title>A Parts List for Fungal Cellulosomes Revealed by Comparative Genomics.</title>
        <authorList>
            <consortium name="DOE Joint Genome Institute"/>
            <person name="Haitjema C.H."/>
            <person name="Gilmore S.P."/>
            <person name="Henske J.K."/>
            <person name="Solomon K.V."/>
            <person name="De Groot R."/>
            <person name="Kuo A."/>
            <person name="Mondo S.J."/>
            <person name="Salamov A.A."/>
            <person name="Labutti K."/>
            <person name="Zhao Z."/>
            <person name="Chiniquy J."/>
            <person name="Barry K."/>
            <person name="Brewer H.M."/>
            <person name="Purvine S.O."/>
            <person name="Wright A.T."/>
            <person name="Boxma B."/>
            <person name="Van Alen T."/>
            <person name="Hackstein J.H."/>
            <person name="Baker S.E."/>
            <person name="Grigoriev I.V."/>
            <person name="O'Malley M.A."/>
        </authorList>
    </citation>
    <scope>NUCLEOTIDE SEQUENCE [LARGE SCALE GENOMIC DNA]</scope>
    <source>
        <strain evidence="10 11">G1</strain>
    </source>
</reference>
<dbReference type="Pfam" id="PF00186">
    <property type="entry name" value="DHFR_1"/>
    <property type="match status" value="2"/>
</dbReference>
<comment type="pathway">
    <text evidence="1">Cofactor biosynthesis; tetrahydrofolate biosynthesis; 5,6,7,8-tetrahydrofolate from 7,8-dihydrofolate: step 1/1.</text>
</comment>
<comment type="similarity">
    <text evidence="7">Belongs to the dihydrofolate reductase family.</text>
</comment>
<dbReference type="GO" id="GO:0006730">
    <property type="term" value="P:one-carbon metabolic process"/>
    <property type="evidence" value="ECO:0007669"/>
    <property type="project" value="UniProtKB-KW"/>
</dbReference>
<dbReference type="PROSITE" id="PS00075">
    <property type="entry name" value="DHFR_1"/>
    <property type="match status" value="1"/>
</dbReference>
<dbReference type="GO" id="GO:0046654">
    <property type="term" value="P:tetrahydrofolate biosynthetic process"/>
    <property type="evidence" value="ECO:0007669"/>
    <property type="project" value="UniProtKB-UniPathway"/>
</dbReference>
<dbReference type="AlphaFoldDB" id="A0A1Y2AMW0"/>
<evidence type="ECO:0000313" key="10">
    <source>
        <dbReference type="EMBL" id="ORY23842.1"/>
    </source>
</evidence>
<dbReference type="InterPro" id="IPR001796">
    <property type="entry name" value="DHFR_dom"/>
</dbReference>
<dbReference type="GO" id="GO:0005739">
    <property type="term" value="C:mitochondrion"/>
    <property type="evidence" value="ECO:0007669"/>
    <property type="project" value="TreeGrafter"/>
</dbReference>
<gene>
    <name evidence="10" type="ORF">LY90DRAFT_514836</name>
</gene>
<dbReference type="EC" id="1.5.1.3" evidence="2"/>
<dbReference type="InterPro" id="IPR012259">
    <property type="entry name" value="DHFR"/>
</dbReference>
<dbReference type="Proteomes" id="UP000193920">
    <property type="component" value="Unassembled WGS sequence"/>
</dbReference>
<keyword evidence="6" id="KW-0560">Oxidoreductase</keyword>
<evidence type="ECO:0000259" key="9">
    <source>
        <dbReference type="PROSITE" id="PS51330"/>
    </source>
</evidence>
<keyword evidence="11" id="KW-1185">Reference proteome</keyword>
<dbReference type="InterPro" id="IPR017925">
    <property type="entry name" value="DHFR_CS"/>
</dbReference>
<evidence type="ECO:0000256" key="1">
    <source>
        <dbReference type="ARBA" id="ARBA00004903"/>
    </source>
</evidence>
<feature type="compositionally biased region" description="Low complexity" evidence="8">
    <location>
        <begin position="283"/>
        <end position="302"/>
    </location>
</feature>
<dbReference type="OrthoDB" id="414698at2759"/>
<dbReference type="InterPro" id="IPR024072">
    <property type="entry name" value="DHFR-like_dom_sf"/>
</dbReference>
<dbReference type="GO" id="GO:0004146">
    <property type="term" value="F:dihydrofolate reductase activity"/>
    <property type="evidence" value="ECO:0007669"/>
    <property type="project" value="UniProtKB-EC"/>
</dbReference>
<dbReference type="GO" id="GO:0050661">
    <property type="term" value="F:NADP binding"/>
    <property type="evidence" value="ECO:0007669"/>
    <property type="project" value="InterPro"/>
</dbReference>
<dbReference type="Gene3D" id="3.40.430.10">
    <property type="entry name" value="Dihydrofolate Reductase, subunit A"/>
    <property type="match status" value="1"/>
</dbReference>
<dbReference type="SUPFAM" id="SSF53597">
    <property type="entry name" value="Dihydrofolate reductase-like"/>
    <property type="match status" value="1"/>
</dbReference>
<keyword evidence="5" id="KW-0521">NADP</keyword>
<comment type="caution">
    <text evidence="10">The sequence shown here is derived from an EMBL/GenBank/DDBJ whole genome shotgun (WGS) entry which is preliminary data.</text>
</comment>
<evidence type="ECO:0000256" key="4">
    <source>
        <dbReference type="ARBA" id="ARBA00022563"/>
    </source>
</evidence>
<proteinExistence type="inferred from homology"/>
<accession>A0A1Y2AMW0</accession>
<protein>
    <recommendedName>
        <fullName evidence="3">Dihydrofolate reductase</fullName>
        <ecNumber evidence="2">1.5.1.3</ecNumber>
    </recommendedName>
</protein>
<dbReference type="EMBL" id="MCOG01000229">
    <property type="protein sequence ID" value="ORY23842.1"/>
    <property type="molecule type" value="Genomic_DNA"/>
</dbReference>
<evidence type="ECO:0000256" key="8">
    <source>
        <dbReference type="SAM" id="MobiDB-lite"/>
    </source>
</evidence>
<evidence type="ECO:0000256" key="5">
    <source>
        <dbReference type="ARBA" id="ARBA00022857"/>
    </source>
</evidence>
<dbReference type="PANTHER" id="PTHR48069">
    <property type="entry name" value="DIHYDROFOLATE REDUCTASE"/>
    <property type="match status" value="1"/>
</dbReference>
<dbReference type="STRING" id="1754190.A0A1Y2AMW0"/>
<dbReference type="PROSITE" id="PS51330">
    <property type="entry name" value="DHFR_2"/>
    <property type="match status" value="1"/>
</dbReference>
<dbReference type="CDD" id="cd00209">
    <property type="entry name" value="DHFR"/>
    <property type="match status" value="1"/>
</dbReference>
<sequence>MTIQPFHMIVAAAANRGIGNAGKIPWRIPEDVRYFKNITCLFRDTHTINKFEDNLNRIKRQKIESNIEKDKSTNVTDNFPIKLNDNIPPNVVVMGRNTWESIPSKFRPMPNRINVVLSRNKEYSKNLPKEVQCYVSLKECLENLNKQEHGTIFLIGGGQIYNEGIKHPNCESLFITRVHGKYECDTFFPEIPEDVFKLNDDTTNDKMFINCMRNCEFVKGVQTNEKSGVKFEFQIYTRFQNNTNEDETLPKKLTIDTPSSPSTTIVNDEEIITESIESICSSPKSPVSTISSSSGIVSIPESMESLDSIETKSGSIESDIPGSPIQHH</sequence>
<name>A0A1Y2AMW0_9FUNG</name>
<evidence type="ECO:0000256" key="2">
    <source>
        <dbReference type="ARBA" id="ARBA00012856"/>
    </source>
</evidence>
<feature type="region of interest" description="Disordered" evidence="8">
    <location>
        <begin position="283"/>
        <end position="328"/>
    </location>
</feature>
<dbReference type="PANTHER" id="PTHR48069:SF3">
    <property type="entry name" value="DIHYDROFOLATE REDUCTASE"/>
    <property type="match status" value="1"/>
</dbReference>
<evidence type="ECO:0000256" key="6">
    <source>
        <dbReference type="ARBA" id="ARBA00023002"/>
    </source>
</evidence>
<organism evidence="10 11">
    <name type="scientific">Neocallimastix californiae</name>
    <dbReference type="NCBI Taxonomy" id="1754190"/>
    <lineage>
        <taxon>Eukaryota</taxon>
        <taxon>Fungi</taxon>
        <taxon>Fungi incertae sedis</taxon>
        <taxon>Chytridiomycota</taxon>
        <taxon>Chytridiomycota incertae sedis</taxon>
        <taxon>Neocallimastigomycetes</taxon>
        <taxon>Neocallimastigales</taxon>
        <taxon>Neocallimastigaceae</taxon>
        <taxon>Neocallimastix</taxon>
    </lineage>
</organism>
<evidence type="ECO:0000256" key="3">
    <source>
        <dbReference type="ARBA" id="ARBA00018886"/>
    </source>
</evidence>